<dbReference type="PANTHER" id="PTHR12110">
    <property type="entry name" value="HYDROXYPYRUVATE ISOMERASE"/>
    <property type="match status" value="1"/>
</dbReference>
<evidence type="ECO:0000259" key="1">
    <source>
        <dbReference type="Pfam" id="PF01261"/>
    </source>
</evidence>
<evidence type="ECO:0000313" key="2">
    <source>
        <dbReference type="EMBL" id="TNJ66250.1"/>
    </source>
</evidence>
<dbReference type="InterPro" id="IPR036237">
    <property type="entry name" value="Xyl_isomerase-like_sf"/>
</dbReference>
<keyword evidence="3" id="KW-1185">Reference proteome</keyword>
<dbReference type="SUPFAM" id="SSF51658">
    <property type="entry name" value="Xylose isomerase-like"/>
    <property type="match status" value="1"/>
</dbReference>
<feature type="domain" description="Xylose isomerase-like TIM barrel" evidence="1">
    <location>
        <begin position="48"/>
        <end position="239"/>
    </location>
</feature>
<dbReference type="OrthoDB" id="2843715at2"/>
<organism evidence="2 3">
    <name type="scientific">Paenibacillus hemerocallicola</name>
    <dbReference type="NCBI Taxonomy" id="1172614"/>
    <lineage>
        <taxon>Bacteria</taxon>
        <taxon>Bacillati</taxon>
        <taxon>Bacillota</taxon>
        <taxon>Bacilli</taxon>
        <taxon>Bacillales</taxon>
        <taxon>Paenibacillaceae</taxon>
        <taxon>Paenibacillus</taxon>
    </lineage>
</organism>
<name>A0A5C4TCF2_9BACL</name>
<dbReference type="Pfam" id="PF01261">
    <property type="entry name" value="AP_endonuc_2"/>
    <property type="match status" value="1"/>
</dbReference>
<evidence type="ECO:0000313" key="3">
    <source>
        <dbReference type="Proteomes" id="UP000307943"/>
    </source>
</evidence>
<accession>A0A5C4TCF2</accession>
<sequence>MNVSLGAFSFFNELNDGRMNTFGYLETVKHRYRLDTVDLWNGFYEDRDEFVWKPADDQVLLNIRAALEERKLLVANIAIDRAHVWDPDPDIRASLKHNALRQLQAAKLLGAKTVRIDACYRNTEEMSEEAFAYTVRTFREYADIAAEYGLLVGPENHMGIALDARWLRRLAEAVDHPAFGILLHLGRWKEGGDEEVAQYAYHVHVDAKSLVDQSIEERFRMLRDSGYRGHWAVEYNPTANRYVEIGWALAALRRLLVQTYN</sequence>
<dbReference type="Proteomes" id="UP000307943">
    <property type="component" value="Unassembled WGS sequence"/>
</dbReference>
<comment type="caution">
    <text evidence="2">The sequence shown here is derived from an EMBL/GenBank/DDBJ whole genome shotgun (WGS) entry which is preliminary data.</text>
</comment>
<dbReference type="AlphaFoldDB" id="A0A5C4TCF2"/>
<dbReference type="InterPro" id="IPR013022">
    <property type="entry name" value="Xyl_isomerase-like_TIM-brl"/>
</dbReference>
<reference evidence="2 3" key="1">
    <citation type="submission" date="2019-05" db="EMBL/GenBank/DDBJ databases">
        <title>We sequenced the genome of Paenibacillus hemerocallicola KCTC 33185 for further insight into its adaptation and study the phylogeny of Paenibacillus.</title>
        <authorList>
            <person name="Narsing Rao M.P."/>
        </authorList>
    </citation>
    <scope>NUCLEOTIDE SEQUENCE [LARGE SCALE GENOMIC DNA]</scope>
    <source>
        <strain evidence="2 3">KCTC 33185</strain>
    </source>
</reference>
<gene>
    <name evidence="2" type="ORF">FE784_11285</name>
</gene>
<dbReference type="EMBL" id="VDCQ01000012">
    <property type="protein sequence ID" value="TNJ66250.1"/>
    <property type="molecule type" value="Genomic_DNA"/>
</dbReference>
<dbReference type="PANTHER" id="PTHR12110:SF53">
    <property type="entry name" value="BLR5974 PROTEIN"/>
    <property type="match status" value="1"/>
</dbReference>
<dbReference type="InterPro" id="IPR050312">
    <property type="entry name" value="IolE/XylAMocC-like"/>
</dbReference>
<dbReference type="Gene3D" id="3.20.20.150">
    <property type="entry name" value="Divalent-metal-dependent TIM barrel enzymes"/>
    <property type="match status" value="1"/>
</dbReference>
<dbReference type="RefSeq" id="WP_139602302.1">
    <property type="nucleotide sequence ID" value="NZ_VDCQ01000012.1"/>
</dbReference>
<proteinExistence type="predicted"/>
<protein>
    <submittedName>
        <fullName evidence="2">TIM barrel protein</fullName>
    </submittedName>
</protein>